<comment type="caution">
    <text evidence="10">The sequence shown here is derived from an EMBL/GenBank/DDBJ whole genome shotgun (WGS) entry which is preliminary data.</text>
</comment>
<evidence type="ECO:0000259" key="9">
    <source>
        <dbReference type="PROSITE" id="PS50011"/>
    </source>
</evidence>
<dbReference type="EMBL" id="NPIC01000003">
    <property type="protein sequence ID" value="RDL37342.1"/>
    <property type="molecule type" value="Genomic_DNA"/>
</dbReference>
<evidence type="ECO:0000256" key="4">
    <source>
        <dbReference type="ARBA" id="ARBA00022741"/>
    </source>
</evidence>
<dbReference type="Gene3D" id="1.10.510.10">
    <property type="entry name" value="Transferase(Phosphotransferase) domain 1"/>
    <property type="match status" value="1"/>
</dbReference>
<keyword evidence="6" id="KW-0067">ATP-binding</keyword>
<keyword evidence="2" id="KW-0723">Serine/threonine-protein kinase</keyword>
<organism evidence="10 11">
    <name type="scientific">Venustampulla echinocandica</name>
    <dbReference type="NCBI Taxonomy" id="2656787"/>
    <lineage>
        <taxon>Eukaryota</taxon>
        <taxon>Fungi</taxon>
        <taxon>Dikarya</taxon>
        <taxon>Ascomycota</taxon>
        <taxon>Pezizomycotina</taxon>
        <taxon>Leotiomycetes</taxon>
        <taxon>Helotiales</taxon>
        <taxon>Pleuroascaceae</taxon>
        <taxon>Venustampulla</taxon>
    </lineage>
</organism>
<dbReference type="RefSeq" id="XP_031869998.1">
    <property type="nucleotide sequence ID" value="XM_032013398.1"/>
</dbReference>
<dbReference type="InterPro" id="IPR000719">
    <property type="entry name" value="Prot_kinase_dom"/>
</dbReference>
<dbReference type="SMART" id="SM00220">
    <property type="entry name" value="S_TKc"/>
    <property type="match status" value="1"/>
</dbReference>
<dbReference type="Gene3D" id="3.30.200.20">
    <property type="entry name" value="Phosphorylase Kinase, domain 1"/>
    <property type="match status" value="1"/>
</dbReference>
<feature type="domain" description="Protein kinase" evidence="9">
    <location>
        <begin position="1"/>
        <end position="335"/>
    </location>
</feature>
<gene>
    <name evidence="10" type="ORF">BP5553_04775</name>
</gene>
<dbReference type="PANTHER" id="PTHR47634">
    <property type="entry name" value="PROTEIN KINASE DOMAIN-CONTAINING PROTEIN-RELATED"/>
    <property type="match status" value="1"/>
</dbReference>
<evidence type="ECO:0000256" key="7">
    <source>
        <dbReference type="ARBA" id="ARBA00047899"/>
    </source>
</evidence>
<proteinExistence type="predicted"/>
<evidence type="ECO:0000256" key="3">
    <source>
        <dbReference type="ARBA" id="ARBA00022679"/>
    </source>
</evidence>
<evidence type="ECO:0000313" key="10">
    <source>
        <dbReference type="EMBL" id="RDL37342.1"/>
    </source>
</evidence>
<evidence type="ECO:0000313" key="11">
    <source>
        <dbReference type="Proteomes" id="UP000254866"/>
    </source>
</evidence>
<dbReference type="GO" id="GO:0005524">
    <property type="term" value="F:ATP binding"/>
    <property type="evidence" value="ECO:0007669"/>
    <property type="project" value="UniProtKB-KW"/>
</dbReference>
<reference evidence="10 11" key="1">
    <citation type="journal article" date="2018" name="IMA Fungus">
        <title>IMA Genome-F 9: Draft genome sequence of Annulohypoxylon stygium, Aspergillus mulundensis, Berkeleyomyces basicola (syn. Thielaviopsis basicola), Ceratocystis smalleyi, two Cercospora beticola strains, Coleophoma cylindrospora, Fusarium fracticaudum, Phialophora cf. hyalina, and Morchella septimelata.</title>
        <authorList>
            <person name="Wingfield B.D."/>
            <person name="Bills G.F."/>
            <person name="Dong Y."/>
            <person name="Huang W."/>
            <person name="Nel W.J."/>
            <person name="Swalarsk-Parry B.S."/>
            <person name="Vaghefi N."/>
            <person name="Wilken P.M."/>
            <person name="An Z."/>
            <person name="de Beer Z.W."/>
            <person name="De Vos L."/>
            <person name="Chen L."/>
            <person name="Duong T.A."/>
            <person name="Gao Y."/>
            <person name="Hammerbacher A."/>
            <person name="Kikkert J.R."/>
            <person name="Li Y."/>
            <person name="Li H."/>
            <person name="Li K."/>
            <person name="Li Q."/>
            <person name="Liu X."/>
            <person name="Ma X."/>
            <person name="Naidoo K."/>
            <person name="Pethybridge S.J."/>
            <person name="Sun J."/>
            <person name="Steenkamp E.T."/>
            <person name="van der Nest M.A."/>
            <person name="van Wyk S."/>
            <person name="Wingfield M.J."/>
            <person name="Xiong C."/>
            <person name="Yue Q."/>
            <person name="Zhang X."/>
        </authorList>
    </citation>
    <scope>NUCLEOTIDE SEQUENCE [LARGE SCALE GENOMIC DNA]</scope>
    <source>
        <strain evidence="10 11">BP 5553</strain>
    </source>
</reference>
<evidence type="ECO:0000256" key="6">
    <source>
        <dbReference type="ARBA" id="ARBA00022840"/>
    </source>
</evidence>
<dbReference type="InterPro" id="IPR011009">
    <property type="entry name" value="Kinase-like_dom_sf"/>
</dbReference>
<evidence type="ECO:0000256" key="5">
    <source>
        <dbReference type="ARBA" id="ARBA00022777"/>
    </source>
</evidence>
<evidence type="ECO:0000256" key="1">
    <source>
        <dbReference type="ARBA" id="ARBA00012513"/>
    </source>
</evidence>
<dbReference type="GO" id="GO:0050684">
    <property type="term" value="P:regulation of mRNA processing"/>
    <property type="evidence" value="ECO:0007669"/>
    <property type="project" value="TreeGrafter"/>
</dbReference>
<dbReference type="PROSITE" id="PS50011">
    <property type="entry name" value="PROTEIN_KINASE_DOM"/>
    <property type="match status" value="1"/>
</dbReference>
<dbReference type="GO" id="GO:0000245">
    <property type="term" value="P:spliceosomal complex assembly"/>
    <property type="evidence" value="ECO:0007669"/>
    <property type="project" value="TreeGrafter"/>
</dbReference>
<dbReference type="InterPro" id="IPR051334">
    <property type="entry name" value="SRPK"/>
</dbReference>
<dbReference type="GeneID" id="43597624"/>
<evidence type="ECO:0000256" key="2">
    <source>
        <dbReference type="ARBA" id="ARBA00022527"/>
    </source>
</evidence>
<dbReference type="SUPFAM" id="SSF56112">
    <property type="entry name" value="Protein kinase-like (PK-like)"/>
    <property type="match status" value="1"/>
</dbReference>
<dbReference type="Proteomes" id="UP000254866">
    <property type="component" value="Unassembled WGS sequence"/>
</dbReference>
<dbReference type="OrthoDB" id="5979581at2759"/>
<keyword evidence="5" id="KW-0418">Kinase</keyword>
<dbReference type="EC" id="2.7.11.1" evidence="1"/>
<dbReference type="PANTHER" id="PTHR47634:SF9">
    <property type="entry name" value="PROTEIN KINASE DOMAIN-CONTAINING PROTEIN-RELATED"/>
    <property type="match status" value="1"/>
</dbReference>
<keyword evidence="11" id="KW-1185">Reference proteome</keyword>
<keyword evidence="4" id="KW-0547">Nucleotide-binding</keyword>
<dbReference type="STRING" id="2656787.A0A370TPA2"/>
<evidence type="ECO:0000256" key="8">
    <source>
        <dbReference type="ARBA" id="ARBA00048679"/>
    </source>
</evidence>
<name>A0A370TPA2_9HELO</name>
<dbReference type="AlphaFoldDB" id="A0A370TPA2"/>
<comment type="catalytic activity">
    <reaction evidence="7">
        <text>L-threonyl-[protein] + ATP = O-phospho-L-threonyl-[protein] + ADP + H(+)</text>
        <dbReference type="Rhea" id="RHEA:46608"/>
        <dbReference type="Rhea" id="RHEA-COMP:11060"/>
        <dbReference type="Rhea" id="RHEA-COMP:11605"/>
        <dbReference type="ChEBI" id="CHEBI:15378"/>
        <dbReference type="ChEBI" id="CHEBI:30013"/>
        <dbReference type="ChEBI" id="CHEBI:30616"/>
        <dbReference type="ChEBI" id="CHEBI:61977"/>
        <dbReference type="ChEBI" id="CHEBI:456216"/>
        <dbReference type="EC" id="2.7.11.1"/>
    </reaction>
</comment>
<sequence length="335" mass="37717">MRSLSTIQFGLETYFKTGTKCSANWGLAQIRPSGSVETSALKICIASQKPNREVQVLRHIAATQTKHSGAFFVRTMQASFEIEGPTGVHQCLVQEPLLASLSDLQNTLNPTSLTEDILKTALQQIFAGLDYLHSDAHVIHTDIQAKNIMLSCSDPTVFEEWDAAERGEPSPRKVDGDRVIYKSRDFDLRKYMRGIGRCVIADLGMARIGRQHEGFIQPDVYRAPEVMLCMPWNSAADIWNVGVMVWDLFEEEHMFHPGGSDRKQSNARMLAEMIALLGPPPRDFLPRADETLAYWNHEGKSSLGYWPTLLSTPLTGFIRPVERVRRDPELLFRGD</sequence>
<keyword evidence="3" id="KW-0808">Transferase</keyword>
<dbReference type="GO" id="GO:0004674">
    <property type="term" value="F:protein serine/threonine kinase activity"/>
    <property type="evidence" value="ECO:0007669"/>
    <property type="project" value="UniProtKB-KW"/>
</dbReference>
<protein>
    <recommendedName>
        <fullName evidence="1">non-specific serine/threonine protein kinase</fullName>
        <ecNumber evidence="1">2.7.11.1</ecNumber>
    </recommendedName>
</protein>
<comment type="catalytic activity">
    <reaction evidence="8">
        <text>L-seryl-[protein] + ATP = O-phospho-L-seryl-[protein] + ADP + H(+)</text>
        <dbReference type="Rhea" id="RHEA:17989"/>
        <dbReference type="Rhea" id="RHEA-COMP:9863"/>
        <dbReference type="Rhea" id="RHEA-COMP:11604"/>
        <dbReference type="ChEBI" id="CHEBI:15378"/>
        <dbReference type="ChEBI" id="CHEBI:29999"/>
        <dbReference type="ChEBI" id="CHEBI:30616"/>
        <dbReference type="ChEBI" id="CHEBI:83421"/>
        <dbReference type="ChEBI" id="CHEBI:456216"/>
        <dbReference type="EC" id="2.7.11.1"/>
    </reaction>
</comment>
<accession>A0A370TPA2</accession>
<dbReference type="Pfam" id="PF00069">
    <property type="entry name" value="Pkinase"/>
    <property type="match status" value="1"/>
</dbReference>